<reference evidence="7 8" key="1">
    <citation type="submission" date="2015-10" db="EMBL/GenBank/DDBJ databases">
        <title>Draft genomes sequences of Candida glabrata isolates 1A, 1B, 2A, 2B, 3A and 3B.</title>
        <authorList>
            <person name="Haavelsrud O.E."/>
            <person name="Gaustad P."/>
        </authorList>
    </citation>
    <scope>NUCLEOTIDE SEQUENCE [LARGE SCALE GENOMIC DNA]</scope>
    <source>
        <strain evidence="7">910700640</strain>
    </source>
</reference>
<sequence>MKRKPPFSMIKLWLVGILFIIVNVSAQAIIQTDTVVKGNNPSGYSNGYIILEGAYLAFQDMNTVPLYQTVRVNKGGALYYINDYLSGFSITSGHPIYVPFVFQNDGTVVVDDRKSTSPGSWTIKDGTFTNTGRMMFTSSQGDTFTIYSSSITNTGYIYSKGTNANRPQQFQLGNRFNTWINTGTVCLANTTYLLNKAIQGGGCITVGENSVFNVYNIDMQQQSIYLSHPSSVLALSNRQNVNVFGLGNGNGFLFPHFPVKKVSYNSLTGIATFTTGYGSEQWFTAIIGKGYDESKFEIIANINIQGENYNGNNFVIYNGPPPNPAPATCQPCVDIPLYSFKVPDPYVTTNEMGFTETVSFYSTYNEGNMPVVGTTTIFSAPDVLTKTKAGKSGTETDIISKVTGIDDDGSPFTYYTTVTAQEIQTDIITKTVTITNDDGSKSTITSVINPKDTKSSTTSSVPSASVETVTYIDGEGMEVTDIISPIITTSDGKPTTIFTTYAYDDGVDKTVIYTNGDALPATAIISHITTTGADGKLTTIVTTYPRLPNEGPDYVTTVTDDQGHVVTESISHITTEDENGSPTIIITTLGEPATASDYTTVVTNSDGSVHTDVVSHITTTDAAGKPTTIVTTVPTSAGADYTTVVTNSDGSVHTDVVSHITTTDAAGKPTTIVTTVPTSAGADYTTVVTNSDGSVHTDVVSHITTTDAAGKPTTIVTTVPTSAGADYTTVVTNSDGSVHTDVVSHITTTDAAGKPTTIVTTVPTSAGADYTTVVTNSDGSVHTDVVSHITTTDSNGKPTT</sequence>
<dbReference type="AlphaFoldDB" id="A0A0W0CHR0"/>
<accession>A0A0W0CHR0</accession>
<evidence type="ECO:0000256" key="1">
    <source>
        <dbReference type="ARBA" id="ARBA00004613"/>
    </source>
</evidence>
<dbReference type="GO" id="GO:0009277">
    <property type="term" value="C:fungal-type cell wall"/>
    <property type="evidence" value="ECO:0007669"/>
    <property type="project" value="UniProtKB-ARBA"/>
</dbReference>
<dbReference type="Pfam" id="PF20646">
    <property type="entry name" value="Hpf1_C"/>
    <property type="match status" value="8"/>
</dbReference>
<evidence type="ECO:0000256" key="4">
    <source>
        <dbReference type="ARBA" id="ARBA00023180"/>
    </source>
</evidence>
<name>A0A0W0CHR0_CANGB</name>
<dbReference type="VEuPathDB" id="FungiDB:GWK60_H00011"/>
<feature type="non-terminal residue" evidence="7">
    <location>
        <position position="800"/>
    </location>
</feature>
<dbReference type="EMBL" id="LLZZ01000148">
    <property type="protein sequence ID" value="KTA99098.1"/>
    <property type="molecule type" value="Genomic_DNA"/>
</dbReference>
<keyword evidence="3 5" id="KW-0732">Signal</keyword>
<evidence type="ECO:0000313" key="7">
    <source>
        <dbReference type="EMBL" id="KTA99098.1"/>
    </source>
</evidence>
<dbReference type="VEuPathDB" id="FungiDB:CAGL0H00121g"/>
<proteinExistence type="predicted"/>
<evidence type="ECO:0000256" key="3">
    <source>
        <dbReference type="ARBA" id="ARBA00022729"/>
    </source>
</evidence>
<dbReference type="VEuPathDB" id="FungiDB:CAGL0H00143g"/>
<dbReference type="Pfam" id="PF11765">
    <property type="entry name" value="Hyphal_reg_CWP"/>
    <property type="match status" value="1"/>
</dbReference>
<dbReference type="VEuPathDB" id="FungiDB:B1J91_H00132g"/>
<comment type="subcellular location">
    <subcellularLocation>
        <location evidence="1">Secreted</location>
    </subcellularLocation>
</comment>
<evidence type="ECO:0000259" key="6">
    <source>
        <dbReference type="Pfam" id="PF11765"/>
    </source>
</evidence>
<evidence type="ECO:0000256" key="5">
    <source>
        <dbReference type="SAM" id="SignalP"/>
    </source>
</evidence>
<keyword evidence="4" id="KW-0325">Glycoprotein</keyword>
<feature type="signal peptide" evidence="5">
    <location>
        <begin position="1"/>
        <end position="26"/>
    </location>
</feature>
<feature type="chain" id="PRO_5006900641" evidence="5">
    <location>
        <begin position="27"/>
        <end position="800"/>
    </location>
</feature>
<feature type="domain" description="Hyphally-regulated cell wall protein N-terminal" evidence="6">
    <location>
        <begin position="19"/>
        <end position="336"/>
    </location>
</feature>
<organism evidence="7 8">
    <name type="scientific">Candida glabrata</name>
    <name type="common">Yeast</name>
    <name type="synonym">Torulopsis glabrata</name>
    <dbReference type="NCBI Taxonomy" id="5478"/>
    <lineage>
        <taxon>Eukaryota</taxon>
        <taxon>Fungi</taxon>
        <taxon>Dikarya</taxon>
        <taxon>Ascomycota</taxon>
        <taxon>Saccharomycotina</taxon>
        <taxon>Saccharomycetes</taxon>
        <taxon>Saccharomycetales</taxon>
        <taxon>Saccharomycetaceae</taxon>
        <taxon>Nakaseomyces</taxon>
    </lineage>
</organism>
<protein>
    <submittedName>
        <fullName evidence="7">Cell wall protein IFF4</fullName>
    </submittedName>
</protein>
<dbReference type="InterPro" id="IPR049451">
    <property type="entry name" value="AWP2-like_YTTT_rpt"/>
</dbReference>
<dbReference type="VEuPathDB" id="FungiDB:GVI51_H00011"/>
<keyword evidence="2" id="KW-0964">Secreted</keyword>
<evidence type="ECO:0000256" key="2">
    <source>
        <dbReference type="ARBA" id="ARBA00022525"/>
    </source>
</evidence>
<dbReference type="InterPro" id="IPR021031">
    <property type="entry name" value="Hyphal-reg_cell_wall_N"/>
</dbReference>
<gene>
    <name evidence="7" type="ORF">AO440_001906</name>
</gene>
<evidence type="ECO:0000313" key="8">
    <source>
        <dbReference type="Proteomes" id="UP000054886"/>
    </source>
</evidence>
<comment type="caution">
    <text evidence="7">The sequence shown here is derived from an EMBL/GenBank/DDBJ whole genome shotgun (WGS) entry which is preliminary data.</text>
</comment>
<dbReference type="Proteomes" id="UP000054886">
    <property type="component" value="Unassembled WGS sequence"/>
</dbReference>
<dbReference type="GO" id="GO:0005576">
    <property type="term" value="C:extracellular region"/>
    <property type="evidence" value="ECO:0007669"/>
    <property type="project" value="UniProtKB-SubCell"/>
</dbReference>